<evidence type="ECO:0000259" key="1">
    <source>
        <dbReference type="Pfam" id="PF14667"/>
    </source>
</evidence>
<sequence length="137" mass="15809">MNSMERLCDLINIDPYEDQRGMLKKIIMKSQLQDSGEVGEVYLLYSNPNSVRGNHYHKKTFEYFTIVSGKAKVALKDLSNGVREEFYLSSNDNIVLKIPPYMVHAFKNEDHQQLIILAVSSKEYSQSNPDTYVKEIL</sequence>
<dbReference type="Gene3D" id="2.60.120.10">
    <property type="entry name" value="Jelly Rolls"/>
    <property type="match status" value="1"/>
</dbReference>
<keyword evidence="3" id="KW-1185">Reference proteome</keyword>
<dbReference type="AlphaFoldDB" id="A0A1G9CRQ2"/>
<reference evidence="2 3" key="1">
    <citation type="submission" date="2016-10" db="EMBL/GenBank/DDBJ databases">
        <authorList>
            <person name="de Groot N.N."/>
        </authorList>
    </citation>
    <scope>NUCLEOTIDE SEQUENCE [LARGE SCALE GENOMIC DNA]</scope>
    <source>
        <strain evidence="2 3">DSM 18346</strain>
    </source>
</reference>
<evidence type="ECO:0000313" key="2">
    <source>
        <dbReference type="EMBL" id="SDK54373.1"/>
    </source>
</evidence>
<accession>A0A1G9CRQ2</accession>
<dbReference type="EMBL" id="FNFP01000002">
    <property type="protein sequence ID" value="SDK54373.1"/>
    <property type="molecule type" value="Genomic_DNA"/>
</dbReference>
<dbReference type="InterPro" id="IPR029303">
    <property type="entry name" value="CapF_C"/>
</dbReference>
<name>A0A1G9CRQ2_9FIRM</name>
<proteinExistence type="predicted"/>
<gene>
    <name evidence="2" type="ORF">SAMN05660472_01539</name>
</gene>
<dbReference type="InterPro" id="IPR011051">
    <property type="entry name" value="RmlC_Cupin_sf"/>
</dbReference>
<organism evidence="2 3">
    <name type="scientific">Natronincola ferrireducens</name>
    <dbReference type="NCBI Taxonomy" id="393762"/>
    <lineage>
        <taxon>Bacteria</taxon>
        <taxon>Bacillati</taxon>
        <taxon>Bacillota</taxon>
        <taxon>Clostridia</taxon>
        <taxon>Peptostreptococcales</taxon>
        <taxon>Natronincolaceae</taxon>
        <taxon>Natronincola</taxon>
    </lineage>
</organism>
<dbReference type="SUPFAM" id="SSF51182">
    <property type="entry name" value="RmlC-like cupins"/>
    <property type="match status" value="1"/>
</dbReference>
<feature type="domain" description="Capsular polysaccharide assembling protein CapF C-terminal" evidence="1">
    <location>
        <begin position="17"/>
        <end position="132"/>
    </location>
</feature>
<dbReference type="InterPro" id="IPR014710">
    <property type="entry name" value="RmlC-like_jellyroll"/>
</dbReference>
<protein>
    <submittedName>
        <fullName evidence="2">dTDP-4-dehydrorhamnose 3,5-epimerase</fullName>
    </submittedName>
</protein>
<dbReference type="STRING" id="393762.SAMN05660472_01539"/>
<evidence type="ECO:0000313" key="3">
    <source>
        <dbReference type="Proteomes" id="UP000198718"/>
    </source>
</evidence>
<dbReference type="Pfam" id="PF14667">
    <property type="entry name" value="Polysacc_synt_C"/>
    <property type="match status" value="1"/>
</dbReference>
<dbReference type="Proteomes" id="UP000198718">
    <property type="component" value="Unassembled WGS sequence"/>
</dbReference>